<keyword evidence="1" id="KW-0812">Transmembrane</keyword>
<feature type="transmembrane region" description="Helical" evidence="1">
    <location>
        <begin position="201"/>
        <end position="223"/>
    </location>
</feature>
<comment type="caution">
    <text evidence="3">The sequence shown here is derived from an EMBL/GenBank/DDBJ whole genome shotgun (WGS) entry which is preliminary data.</text>
</comment>
<keyword evidence="3" id="KW-0645">Protease</keyword>
<name>A0ABS8U3Y9_9SPHI</name>
<evidence type="ECO:0000313" key="4">
    <source>
        <dbReference type="Proteomes" id="UP001199919"/>
    </source>
</evidence>
<gene>
    <name evidence="3" type="ORF">LT679_12120</name>
</gene>
<organism evidence="3 4">
    <name type="scientific">Mucilaginibacter roseus</name>
    <dbReference type="NCBI Taxonomy" id="1528868"/>
    <lineage>
        <taxon>Bacteria</taxon>
        <taxon>Pseudomonadati</taxon>
        <taxon>Bacteroidota</taxon>
        <taxon>Sphingobacteriia</taxon>
        <taxon>Sphingobacteriales</taxon>
        <taxon>Sphingobacteriaceae</taxon>
        <taxon>Mucilaginibacter</taxon>
    </lineage>
</organism>
<feature type="transmembrane region" description="Helical" evidence="1">
    <location>
        <begin position="105"/>
        <end position="125"/>
    </location>
</feature>
<keyword evidence="1" id="KW-0472">Membrane</keyword>
<proteinExistence type="predicted"/>
<sequence>MTESADYHIKPINQLLYLIAVIIGFVLIANLLAIAIIVLVYGKAVFYQLGNISPTSPQPIIDAVKITLALGTTIGMFLAPAIYFARYIMYDVDEYIKPDTGFNRLLLPLVFGIMLFSFPVMEMLVNINQQMVLPDFLKGVERWMRESEEETGRMIQSVLQLDSVGHFIISMLIVAVLPAIGEEFMFRGCLQTIFRQWTGNTHAAVWITAVIFSALHMQFFGFLPRLMLGALFGYMAAYSGSIWPGVFAHFINNGAAVIATYLYQNKKSNIDPNSDHIFNYPLYIISFIIILFLFWIFKNVASGKRNIPEY</sequence>
<keyword evidence="3" id="KW-0482">Metalloprotease</keyword>
<evidence type="ECO:0000313" key="3">
    <source>
        <dbReference type="EMBL" id="MCD8741352.1"/>
    </source>
</evidence>
<evidence type="ECO:0000259" key="2">
    <source>
        <dbReference type="Pfam" id="PF02517"/>
    </source>
</evidence>
<dbReference type="RefSeq" id="WP_232177857.1">
    <property type="nucleotide sequence ID" value="NZ_JAJPWV010000003.1"/>
</dbReference>
<keyword evidence="4" id="KW-1185">Reference proteome</keyword>
<protein>
    <submittedName>
        <fullName evidence="3">CPBP family intramembrane metalloprotease</fullName>
    </submittedName>
</protein>
<evidence type="ECO:0000256" key="1">
    <source>
        <dbReference type="SAM" id="Phobius"/>
    </source>
</evidence>
<dbReference type="PANTHER" id="PTHR43592:SF15">
    <property type="entry name" value="CAAX AMINO TERMINAL PROTEASE FAMILY PROTEIN"/>
    <property type="match status" value="1"/>
</dbReference>
<dbReference type="InterPro" id="IPR003675">
    <property type="entry name" value="Rce1/LyrA-like_dom"/>
</dbReference>
<feature type="transmembrane region" description="Helical" evidence="1">
    <location>
        <begin position="280"/>
        <end position="297"/>
    </location>
</feature>
<keyword evidence="3" id="KW-0378">Hydrolase</keyword>
<dbReference type="EMBL" id="JAJPWV010000003">
    <property type="protein sequence ID" value="MCD8741352.1"/>
    <property type="molecule type" value="Genomic_DNA"/>
</dbReference>
<dbReference type="PANTHER" id="PTHR43592">
    <property type="entry name" value="CAAX AMINO TERMINAL PROTEASE"/>
    <property type="match status" value="1"/>
</dbReference>
<feature type="transmembrane region" description="Helical" evidence="1">
    <location>
        <begin position="235"/>
        <end position="260"/>
    </location>
</feature>
<feature type="transmembrane region" description="Helical" evidence="1">
    <location>
        <begin position="15"/>
        <end position="42"/>
    </location>
</feature>
<feature type="transmembrane region" description="Helical" evidence="1">
    <location>
        <begin position="163"/>
        <end position="181"/>
    </location>
</feature>
<accession>A0ABS8U3Y9</accession>
<dbReference type="Pfam" id="PF02517">
    <property type="entry name" value="Rce1-like"/>
    <property type="match status" value="1"/>
</dbReference>
<keyword evidence="1" id="KW-1133">Transmembrane helix</keyword>
<feature type="transmembrane region" description="Helical" evidence="1">
    <location>
        <begin position="63"/>
        <end position="85"/>
    </location>
</feature>
<reference evidence="3 4" key="1">
    <citation type="submission" date="2021-12" db="EMBL/GenBank/DDBJ databases">
        <title>Mucilaginibacter roseus genome.</title>
        <authorList>
            <person name="Ferreira J.R."/>
            <person name="Newman J.D."/>
        </authorList>
    </citation>
    <scope>NUCLEOTIDE SEQUENCE [LARGE SCALE GENOMIC DNA]</scope>
    <source>
        <strain evidence="3 4">LMG 28454</strain>
    </source>
</reference>
<dbReference type="GO" id="GO:0008237">
    <property type="term" value="F:metallopeptidase activity"/>
    <property type="evidence" value="ECO:0007669"/>
    <property type="project" value="UniProtKB-KW"/>
</dbReference>
<feature type="domain" description="CAAX prenyl protease 2/Lysostaphin resistance protein A-like" evidence="2">
    <location>
        <begin position="167"/>
        <end position="254"/>
    </location>
</feature>
<dbReference type="Proteomes" id="UP001199919">
    <property type="component" value="Unassembled WGS sequence"/>
</dbReference>